<evidence type="ECO:0000313" key="5">
    <source>
        <dbReference type="Proteomes" id="UP001162780"/>
    </source>
</evidence>
<feature type="domain" description="Cyclic nucleotide-binding" evidence="2">
    <location>
        <begin position="18"/>
        <end position="108"/>
    </location>
</feature>
<dbReference type="InterPro" id="IPR001763">
    <property type="entry name" value="Rhodanese-like_dom"/>
</dbReference>
<dbReference type="Pfam" id="PF00581">
    <property type="entry name" value="Rhodanese"/>
    <property type="match status" value="1"/>
</dbReference>
<dbReference type="Gene3D" id="3.40.250.10">
    <property type="entry name" value="Rhodanese-like domain"/>
    <property type="match status" value="1"/>
</dbReference>
<dbReference type="InterPro" id="IPR014710">
    <property type="entry name" value="RmlC-like_jellyroll"/>
</dbReference>
<dbReference type="InterPro" id="IPR018488">
    <property type="entry name" value="cNMP-bd_CS"/>
</dbReference>
<dbReference type="SUPFAM" id="SSF52821">
    <property type="entry name" value="Rhodanese/Cell cycle control phosphatase"/>
    <property type="match status" value="1"/>
</dbReference>
<reference evidence="4" key="1">
    <citation type="submission" date="2022-11" db="EMBL/GenBank/DDBJ databases">
        <title>Methylomonas rapida sp. nov., Carotenoid-Producing Obligate Methanotrophs with High Growth Characteristics and Biotechnological Potential.</title>
        <authorList>
            <person name="Tikhonova E.N."/>
            <person name="Suleimanov R.Z."/>
            <person name="Miroshnikov K."/>
            <person name="Oshkin I.Y."/>
            <person name="Belova S.E."/>
            <person name="Danilova O.V."/>
            <person name="Ashikhmin A."/>
            <person name="Konopkin A."/>
            <person name="But S.Y."/>
            <person name="Khmelenina V.N."/>
            <person name="Kuznetsov N."/>
            <person name="Pimenov N.V."/>
            <person name="Dedysh S.N."/>
        </authorList>
    </citation>
    <scope>NUCLEOTIDE SEQUENCE</scope>
    <source>
        <strain evidence="4">MP1</strain>
    </source>
</reference>
<feature type="domain" description="Cyclic nucleotide-binding" evidence="2">
    <location>
        <begin position="147"/>
        <end position="251"/>
    </location>
</feature>
<feature type="domain" description="Rhodanese" evidence="3">
    <location>
        <begin position="268"/>
        <end position="355"/>
    </location>
</feature>
<accession>A0ABY7GJK5</accession>
<dbReference type="PROSITE" id="PS50042">
    <property type="entry name" value="CNMP_BINDING_3"/>
    <property type="match status" value="2"/>
</dbReference>
<dbReference type="Gene3D" id="2.60.120.10">
    <property type="entry name" value="Jelly Rolls"/>
    <property type="match status" value="2"/>
</dbReference>
<dbReference type="PROSITE" id="PS50206">
    <property type="entry name" value="RHODANESE_3"/>
    <property type="match status" value="1"/>
</dbReference>
<evidence type="ECO:0000313" key="4">
    <source>
        <dbReference type="EMBL" id="WAR44774.1"/>
    </source>
</evidence>
<dbReference type="EMBL" id="CP113517">
    <property type="protein sequence ID" value="WAR44774.1"/>
    <property type="molecule type" value="Genomic_DNA"/>
</dbReference>
<dbReference type="PANTHER" id="PTHR11635:SF152">
    <property type="entry name" value="CAMP-DEPENDENT PROTEIN KINASE TYPE I REGULATORY SUBUNIT-RELATED"/>
    <property type="match status" value="1"/>
</dbReference>
<dbReference type="InterPro" id="IPR036873">
    <property type="entry name" value="Rhodanese-like_dom_sf"/>
</dbReference>
<protein>
    <submittedName>
        <fullName evidence="4">Cyclic nucleotide-binding domain-containing protein</fullName>
    </submittedName>
</protein>
<dbReference type="CDD" id="cd00038">
    <property type="entry name" value="CAP_ED"/>
    <property type="match status" value="2"/>
</dbReference>
<evidence type="ECO:0000256" key="1">
    <source>
        <dbReference type="SAM" id="Coils"/>
    </source>
</evidence>
<evidence type="ECO:0000259" key="2">
    <source>
        <dbReference type="PROSITE" id="PS50042"/>
    </source>
</evidence>
<name>A0ABY7GJK5_9GAMM</name>
<gene>
    <name evidence="4" type="ORF">NM686_020935</name>
</gene>
<dbReference type="PANTHER" id="PTHR11635">
    <property type="entry name" value="CAMP-DEPENDENT PROTEIN KINASE REGULATORY CHAIN"/>
    <property type="match status" value="1"/>
</dbReference>
<dbReference type="SMART" id="SM00100">
    <property type="entry name" value="cNMP"/>
    <property type="match status" value="2"/>
</dbReference>
<dbReference type="Pfam" id="PF00027">
    <property type="entry name" value="cNMP_binding"/>
    <property type="match status" value="1"/>
</dbReference>
<dbReference type="SMART" id="SM00450">
    <property type="entry name" value="RHOD"/>
    <property type="match status" value="1"/>
</dbReference>
<dbReference type="InterPro" id="IPR018490">
    <property type="entry name" value="cNMP-bd_dom_sf"/>
</dbReference>
<keyword evidence="5" id="KW-1185">Reference proteome</keyword>
<evidence type="ECO:0000259" key="3">
    <source>
        <dbReference type="PROSITE" id="PS50206"/>
    </source>
</evidence>
<keyword evidence="1" id="KW-0175">Coiled coil</keyword>
<dbReference type="Proteomes" id="UP001162780">
    <property type="component" value="Chromosome"/>
</dbReference>
<proteinExistence type="predicted"/>
<sequence>MAVDIQSEEARIIRQLIPLSTLPSHQFAKLCEQLTIEVAETGDFLFHRGAIDSDLYFLLDGAIDLQTETFTVETIRAGSESARFAIAHQIPRKIDAVAASRIQFLRLNAAMMKADHEIPYHENESTMMVEELEDDDDWMTTLLRSPIFRALPPANLQRILISLEEVQYQTGETIIHQGDPGDYYYIIKKGQALISRKPSPTAKEIKLAQLGDLDTFGEDSLISGEPRNVSVSALTPITLLRLNKDQFINLIKKPTLKYISLDEVQPQIDNGAVLIDVRGPDEYKNHHLPRSINVPFFSLRMHLKSLNRHHPVIVVCKDGRTSESAAFVLHRFKFNALVLQGGMANIKPASSGASENIASFSIDDGTETSNLLFAASEKKTQLEEAEAVTDQEESTVDMNQLVQQLKVKCSELETEKMTLELKCMSLSRQLDTLKAELAMLKKNAD</sequence>
<dbReference type="PROSITE" id="PS00888">
    <property type="entry name" value="CNMP_BINDING_1"/>
    <property type="match status" value="1"/>
</dbReference>
<organism evidence="4 5">
    <name type="scientific">Methylomonas rapida</name>
    <dbReference type="NCBI Taxonomy" id="2963939"/>
    <lineage>
        <taxon>Bacteria</taxon>
        <taxon>Pseudomonadati</taxon>
        <taxon>Pseudomonadota</taxon>
        <taxon>Gammaproteobacteria</taxon>
        <taxon>Methylococcales</taxon>
        <taxon>Methylococcaceae</taxon>
        <taxon>Methylomonas</taxon>
    </lineage>
</organism>
<dbReference type="InterPro" id="IPR000595">
    <property type="entry name" value="cNMP-bd_dom"/>
</dbReference>
<dbReference type="InterPro" id="IPR050503">
    <property type="entry name" value="cAMP-dep_PK_reg_su-like"/>
</dbReference>
<dbReference type="SUPFAM" id="SSF51206">
    <property type="entry name" value="cAMP-binding domain-like"/>
    <property type="match status" value="2"/>
</dbReference>
<dbReference type="RefSeq" id="WP_255189745.1">
    <property type="nucleotide sequence ID" value="NZ_CP113517.1"/>
</dbReference>
<dbReference type="CDD" id="cd00158">
    <property type="entry name" value="RHOD"/>
    <property type="match status" value="1"/>
</dbReference>
<dbReference type="PRINTS" id="PR00103">
    <property type="entry name" value="CAMPKINASE"/>
</dbReference>
<feature type="coiled-coil region" evidence="1">
    <location>
        <begin position="402"/>
        <end position="443"/>
    </location>
</feature>